<gene>
    <name evidence="1" type="ORF">Pint_29836</name>
</gene>
<accession>A0ACC0X189</accession>
<evidence type="ECO:0000313" key="1">
    <source>
        <dbReference type="EMBL" id="KAJ0008063.1"/>
    </source>
</evidence>
<evidence type="ECO:0000313" key="2">
    <source>
        <dbReference type="Proteomes" id="UP001163603"/>
    </source>
</evidence>
<keyword evidence="2" id="KW-1185">Reference proteome</keyword>
<sequence>MYTILSILAGRGRNEMLFSFLFLIFLLGASYSQTDILLQGQLLKDGDQLVSTFGNFRLGFFSPKDTRNRYLGIWYYRPKDRRSLPDVYQYPYCNMYCGARSLCALNKRVQPVWVANRNYPISDKSGKLIIDRADGNLKILHSKGNPIVISSVQATGNTSATLEKNGNFVLYEMYSNGSKRELWQSFDYPTDTLLPGMKLGMNFQSGHKWFLQSWITDDSPAQGPFTLGMDPNVSNRLVIWWHGEVLWKNRLWQNGHSSSSFINSESDYFSYKFRYTTNEQEKYFSYSVNEDDTSFPILKISSSGDLMDDVGSFVTNGLDYDRYCEEDNVNFHSREGFMSGEGFKFKEIDNMTLDDCQAKCMKNCSCVAFAGANSNNNTGCEIWSRGTKFVDSFSSNYRKIYMKMEDFGPPKPKGKSAIEIEF</sequence>
<protein>
    <submittedName>
        <fullName evidence="1">Uncharacterized protein</fullName>
    </submittedName>
</protein>
<name>A0ACC0X189_9ROSI</name>
<dbReference type="EMBL" id="CM047750">
    <property type="protein sequence ID" value="KAJ0008063.1"/>
    <property type="molecule type" value="Genomic_DNA"/>
</dbReference>
<organism evidence="1 2">
    <name type="scientific">Pistacia integerrima</name>
    <dbReference type="NCBI Taxonomy" id="434235"/>
    <lineage>
        <taxon>Eukaryota</taxon>
        <taxon>Viridiplantae</taxon>
        <taxon>Streptophyta</taxon>
        <taxon>Embryophyta</taxon>
        <taxon>Tracheophyta</taxon>
        <taxon>Spermatophyta</taxon>
        <taxon>Magnoliopsida</taxon>
        <taxon>eudicotyledons</taxon>
        <taxon>Gunneridae</taxon>
        <taxon>Pentapetalae</taxon>
        <taxon>rosids</taxon>
        <taxon>malvids</taxon>
        <taxon>Sapindales</taxon>
        <taxon>Anacardiaceae</taxon>
        <taxon>Pistacia</taxon>
    </lineage>
</organism>
<proteinExistence type="predicted"/>
<comment type="caution">
    <text evidence="1">The sequence shown here is derived from an EMBL/GenBank/DDBJ whole genome shotgun (WGS) entry which is preliminary data.</text>
</comment>
<dbReference type="Proteomes" id="UP001163603">
    <property type="component" value="Chromosome 15"/>
</dbReference>
<reference evidence="2" key="1">
    <citation type="journal article" date="2023" name="G3 (Bethesda)">
        <title>Genome assembly and association tests identify interacting loci associated with vigor, precocity, and sex in interspecific pistachio rootstocks.</title>
        <authorList>
            <person name="Palmer W."/>
            <person name="Jacygrad E."/>
            <person name="Sagayaradj S."/>
            <person name="Cavanaugh K."/>
            <person name="Han R."/>
            <person name="Bertier L."/>
            <person name="Beede B."/>
            <person name="Kafkas S."/>
            <person name="Golino D."/>
            <person name="Preece J."/>
            <person name="Michelmore R."/>
        </authorList>
    </citation>
    <scope>NUCLEOTIDE SEQUENCE [LARGE SCALE GENOMIC DNA]</scope>
</reference>